<comment type="caution">
    <text evidence="2">The sequence shown here is derived from an EMBL/GenBank/DDBJ whole genome shotgun (WGS) entry which is preliminary data.</text>
</comment>
<feature type="transmembrane region" description="Helical" evidence="1">
    <location>
        <begin position="310"/>
        <end position="332"/>
    </location>
</feature>
<sequence length="385" mass="41864">MKTVFIACRLLWKRKLANLALILQVLFSVITLAQLFVFVADHVDSVRAVGELPYENAVAMAVYDYCDPEQTRRQVLSSPQVAAVGEVYLGGLSFNGVYCNLAVYDEAIIERYTPSIGQGEWLSSAPGGSARAEAVVSGELGLQVGDTATILLPSNKNREIVVTGVLKTPAQYFHPSGAASPAYFSAEMVVSRDPAILLRAADLDELTGFGAPVSLFVFLQPGTAEADAGALLDEWSRYGEATPMESLFETYYRNAEVMIGLGAITFLVFLAAAATGVLGNNVIQSMRNRRLFTVYYLLGMDWKRGVLAEVIRVGVLLAVTMALCVLAGRYGLLMLEWMSPLRAVLFYGIVLLYLLVMFAAVGAGFLLRLMRTDISTSLKELHQGE</sequence>
<feature type="transmembrane region" description="Helical" evidence="1">
    <location>
        <begin position="257"/>
        <end position="283"/>
    </location>
</feature>
<name>A0A9D1N2E7_9FIRM</name>
<gene>
    <name evidence="2" type="ORF">IAD24_00765</name>
</gene>
<protein>
    <submittedName>
        <fullName evidence="2">Uncharacterized protein</fullName>
    </submittedName>
</protein>
<dbReference type="AlphaFoldDB" id="A0A9D1N2E7"/>
<keyword evidence="1" id="KW-1133">Transmembrane helix</keyword>
<reference evidence="2" key="2">
    <citation type="journal article" date="2021" name="PeerJ">
        <title>Extensive microbial diversity within the chicken gut microbiome revealed by metagenomics and culture.</title>
        <authorList>
            <person name="Gilroy R."/>
            <person name="Ravi A."/>
            <person name="Getino M."/>
            <person name="Pursley I."/>
            <person name="Horton D.L."/>
            <person name="Alikhan N.F."/>
            <person name="Baker D."/>
            <person name="Gharbi K."/>
            <person name="Hall N."/>
            <person name="Watson M."/>
            <person name="Adriaenssens E.M."/>
            <person name="Foster-Nyarko E."/>
            <person name="Jarju S."/>
            <person name="Secka A."/>
            <person name="Antonio M."/>
            <person name="Oren A."/>
            <person name="Chaudhuri R.R."/>
            <person name="La Ragione R."/>
            <person name="Hildebrand F."/>
            <person name="Pallen M.J."/>
        </authorList>
    </citation>
    <scope>NUCLEOTIDE SEQUENCE</scope>
    <source>
        <strain evidence="2">ChiGjej2B2-16831</strain>
    </source>
</reference>
<keyword evidence="1" id="KW-0472">Membrane</keyword>
<keyword evidence="1" id="KW-0812">Transmembrane</keyword>
<accession>A0A9D1N2E7</accession>
<proteinExistence type="predicted"/>
<evidence type="ECO:0000313" key="3">
    <source>
        <dbReference type="Proteomes" id="UP000824128"/>
    </source>
</evidence>
<evidence type="ECO:0000256" key="1">
    <source>
        <dbReference type="SAM" id="Phobius"/>
    </source>
</evidence>
<dbReference type="Proteomes" id="UP000824128">
    <property type="component" value="Unassembled WGS sequence"/>
</dbReference>
<reference evidence="2" key="1">
    <citation type="submission" date="2020-10" db="EMBL/GenBank/DDBJ databases">
        <authorList>
            <person name="Gilroy R."/>
        </authorList>
    </citation>
    <scope>NUCLEOTIDE SEQUENCE</scope>
    <source>
        <strain evidence="2">ChiGjej2B2-16831</strain>
    </source>
</reference>
<organism evidence="2 3">
    <name type="scientific">Candidatus Aphodomorpha intestinavium</name>
    <dbReference type="NCBI Taxonomy" id="2840672"/>
    <lineage>
        <taxon>Bacteria</taxon>
        <taxon>Bacillati</taxon>
        <taxon>Bacillota</taxon>
        <taxon>Clostridia</taxon>
        <taxon>Eubacteriales</taxon>
        <taxon>Candidatus Aphodomorpha</taxon>
    </lineage>
</organism>
<evidence type="ECO:0000313" key="2">
    <source>
        <dbReference type="EMBL" id="HIU93666.1"/>
    </source>
</evidence>
<feature type="transmembrane region" description="Helical" evidence="1">
    <location>
        <begin position="344"/>
        <end position="367"/>
    </location>
</feature>
<dbReference type="EMBL" id="DVNZ01000025">
    <property type="protein sequence ID" value="HIU93666.1"/>
    <property type="molecule type" value="Genomic_DNA"/>
</dbReference>